<feature type="compositionally biased region" description="Polar residues" evidence="2">
    <location>
        <begin position="444"/>
        <end position="462"/>
    </location>
</feature>
<dbReference type="Pfam" id="PF05461">
    <property type="entry name" value="ApoL"/>
    <property type="match status" value="1"/>
</dbReference>
<dbReference type="Proteomes" id="UP001652641">
    <property type="component" value="Chromosome 16"/>
</dbReference>
<evidence type="ECO:0000313" key="3">
    <source>
        <dbReference type="Proteomes" id="UP001652641"/>
    </source>
</evidence>
<gene>
    <name evidence="4" type="primary">APOL5</name>
</gene>
<evidence type="ECO:0000256" key="1">
    <source>
        <dbReference type="ARBA" id="ARBA00010090"/>
    </source>
</evidence>
<dbReference type="RefSeq" id="XP_072599001.1">
    <property type="nucleotide sequence ID" value="XM_072742900.1"/>
</dbReference>
<protein>
    <submittedName>
        <fullName evidence="4">Apolipoprotein L5 isoform X2</fullName>
    </submittedName>
</protein>
<evidence type="ECO:0000313" key="4">
    <source>
        <dbReference type="RefSeq" id="XP_072599001.1"/>
    </source>
</evidence>
<feature type="region of interest" description="Disordered" evidence="2">
    <location>
        <begin position="430"/>
        <end position="488"/>
    </location>
</feature>
<name>A0ABM4Z8Y8_VULVU</name>
<organism evidence="3 4">
    <name type="scientific">Vulpes vulpes</name>
    <name type="common">Red fox</name>
    <dbReference type="NCBI Taxonomy" id="9627"/>
    <lineage>
        <taxon>Eukaryota</taxon>
        <taxon>Metazoa</taxon>
        <taxon>Chordata</taxon>
        <taxon>Craniata</taxon>
        <taxon>Vertebrata</taxon>
        <taxon>Euteleostomi</taxon>
        <taxon>Mammalia</taxon>
        <taxon>Eutheria</taxon>
        <taxon>Laurasiatheria</taxon>
        <taxon>Carnivora</taxon>
        <taxon>Caniformia</taxon>
        <taxon>Canidae</taxon>
        <taxon>Vulpes</taxon>
    </lineage>
</organism>
<keyword evidence="3" id="KW-1185">Reference proteome</keyword>
<comment type="similarity">
    <text evidence="1">Belongs to the apolipoprotein L family.</text>
</comment>
<evidence type="ECO:0000256" key="2">
    <source>
        <dbReference type="SAM" id="MobiDB-lite"/>
    </source>
</evidence>
<sequence>MGTWVHAQAWEVLVDGASGSIHVPVLLQGGTADRSQPLPGTLGSPVQRCLILSAYNCKVREKVLEVMGTLHRGSEQTNLGDDEPGLFCSAHNETSPNSPFWWPIIKHFRDNMTREEMHYILFDAKAWEMLVQRSGLDRDEANMLHHILMEELMQNKEASMLENLSEEEKIFLYWFPLQKNKLKKNIRELHALADQVDAMHKTFTKTSLVASSSGTVSGVMSILGFALAPVTVGGSLMLSAAGLGLGVAAVATNTLTSILERNSNSAARDRASRLVPVPAMTVHDSSEERGCSEISAALLCIDKCVRAFKNLKELRAFQMAKANCGFMAKVNKFMAMSHIPFWRTGGLQRAVGASVMPMTKVARLLGAAGAGLSLMQDLRSLRQSWTHLEEGAKAKTAEELRAVAGALEQELDQLTQRYELIILGQGQPKSPLLSQEHARPGRAQDTQGWGTGSKSATNASSRVSRRPGANLREGPNGATEKLTNYRSG</sequence>
<reference evidence="4" key="1">
    <citation type="submission" date="2025-08" db="UniProtKB">
        <authorList>
            <consortium name="RefSeq"/>
        </authorList>
    </citation>
    <scope>IDENTIFICATION</scope>
    <source>
        <tissue evidence="4">Cell line</tissue>
    </source>
</reference>
<dbReference type="GeneID" id="112929080"/>
<accession>A0ABM4Z8Y8</accession>
<proteinExistence type="inferred from homology"/>
<dbReference type="InterPro" id="IPR008405">
    <property type="entry name" value="ApoL"/>
</dbReference>
<dbReference type="PANTHER" id="PTHR14096:SF6">
    <property type="entry name" value="APOLIPOPROTEIN L5"/>
    <property type="match status" value="1"/>
</dbReference>
<dbReference type="PANTHER" id="PTHR14096">
    <property type="entry name" value="APOLIPOPROTEIN L"/>
    <property type="match status" value="1"/>
</dbReference>